<dbReference type="GO" id="GO:0005737">
    <property type="term" value="C:cytoplasm"/>
    <property type="evidence" value="ECO:0007669"/>
    <property type="project" value="TreeGrafter"/>
</dbReference>
<dbReference type="InterPro" id="IPR052415">
    <property type="entry name" value="Diphthine_MTase"/>
</dbReference>
<name>A0A671EUA9_RHIFE</name>
<dbReference type="GO" id="GO:0061685">
    <property type="term" value="F:diphthine methylesterase activity"/>
    <property type="evidence" value="ECO:0007669"/>
    <property type="project" value="TreeGrafter"/>
</dbReference>
<dbReference type="Ensembl" id="ENSRFET00010015210.1">
    <property type="protein sequence ID" value="ENSRFEP00010013907.1"/>
    <property type="gene ID" value="ENSRFEG00010009404.1"/>
</dbReference>
<dbReference type="InParanoid" id="A0A671EUA9"/>
<reference evidence="5" key="3">
    <citation type="submission" date="2018-12" db="EMBL/GenBank/DDBJ databases">
        <title>G10K-VGP greater horseshoe bat female genome, primary haplotype.</title>
        <authorList>
            <person name="Teeling E."/>
            <person name="Myers G."/>
            <person name="Vernes S."/>
            <person name="Pippel M."/>
            <person name="Winkler S."/>
            <person name="Fedrigo O."/>
            <person name="Rhie A."/>
            <person name="Koren S."/>
            <person name="Phillippy A."/>
            <person name="Lewin H."/>
            <person name="Damas J."/>
            <person name="Howe K."/>
            <person name="Mountcastle J."/>
            <person name="Jarvis E.D."/>
        </authorList>
    </citation>
    <scope>NUCLEOTIDE SEQUENCE [LARGE SCALE GENOMIC DNA]</scope>
</reference>
<dbReference type="PANTHER" id="PTHR46042">
    <property type="entry name" value="DIPHTHINE METHYLTRANSFERASE"/>
    <property type="match status" value="1"/>
</dbReference>
<reference evidence="4 5" key="1">
    <citation type="journal article" date="2015" name="Annu Rev Anim Biosci">
        <title>The Genome 10K Project: a way forward.</title>
        <authorList>
            <person name="Koepfli K.P."/>
            <person name="Paten B."/>
            <person name="O'Brien S.J."/>
            <person name="Koepfli K.P."/>
            <person name="Paten B."/>
            <person name="Antunes A."/>
            <person name="Belov K."/>
            <person name="Bustamante C."/>
            <person name="Castoe T.A."/>
            <person name="Clawson H."/>
            <person name="Crawford A.J."/>
            <person name="Diekhans M."/>
            <person name="Distel D."/>
            <person name="Durbin R."/>
            <person name="Earl D."/>
            <person name="Fujita M.K."/>
            <person name="Gamble T."/>
            <person name="Georges A."/>
            <person name="Gemmell N."/>
            <person name="Gilbert M.T."/>
            <person name="Graves J.M."/>
            <person name="Green R.E."/>
            <person name="Hickey G."/>
            <person name="Jarvis E.D."/>
            <person name="Johnson W."/>
            <person name="Komissarov A."/>
            <person name="Korf I."/>
            <person name="Kuhn R."/>
            <person name="Larkin D.M."/>
            <person name="Lewin H."/>
            <person name="Lopez J.V."/>
            <person name="Ma J."/>
            <person name="Marques-Bonet T."/>
            <person name="Miller W."/>
            <person name="Murphy R."/>
            <person name="Pevzner P."/>
            <person name="Shapiro B."/>
            <person name="Steiner C."/>
            <person name="Tamazian G."/>
            <person name="Venkatesh B."/>
            <person name="Wang J."/>
            <person name="Wayne R."/>
            <person name="Wiley E."/>
            <person name="Yang H."/>
            <person name="Zhang G."/>
            <person name="Haussler D."/>
            <person name="Ryder O."/>
            <person name="O'Brien S.J."/>
        </authorList>
    </citation>
    <scope>NUCLEOTIDE SEQUENCE</scope>
</reference>
<dbReference type="GO" id="GO:0017183">
    <property type="term" value="P:protein histidyl modification to diphthamide"/>
    <property type="evidence" value="ECO:0007669"/>
    <property type="project" value="TreeGrafter"/>
</dbReference>
<organism evidence="4 5">
    <name type="scientific">Rhinolophus ferrumequinum</name>
    <name type="common">Greater horseshoe bat</name>
    <dbReference type="NCBI Taxonomy" id="59479"/>
    <lineage>
        <taxon>Eukaryota</taxon>
        <taxon>Metazoa</taxon>
        <taxon>Chordata</taxon>
        <taxon>Craniata</taxon>
        <taxon>Vertebrata</taxon>
        <taxon>Euteleostomi</taxon>
        <taxon>Mammalia</taxon>
        <taxon>Eutheria</taxon>
        <taxon>Laurasiatheria</taxon>
        <taxon>Chiroptera</taxon>
        <taxon>Yinpterochiroptera</taxon>
        <taxon>Rhinolophoidea</taxon>
        <taxon>Rhinolophidae</taxon>
        <taxon>Rhinolophinae</taxon>
        <taxon>Rhinolophus</taxon>
    </lineage>
</organism>
<reference evidence="4" key="4">
    <citation type="submission" date="2025-08" db="UniProtKB">
        <authorList>
            <consortium name="Ensembl"/>
        </authorList>
    </citation>
    <scope>IDENTIFICATION</scope>
</reference>
<keyword evidence="1" id="KW-0853">WD repeat</keyword>
<comment type="pathway">
    <text evidence="3">Protein modification.</text>
</comment>
<accession>A0A671EUA9</accession>
<keyword evidence="2" id="KW-0677">Repeat</keyword>
<reference evidence="4" key="5">
    <citation type="submission" date="2025-09" db="UniProtKB">
        <authorList>
            <consortium name="Ensembl"/>
        </authorList>
    </citation>
    <scope>IDENTIFICATION</scope>
</reference>
<protein>
    <submittedName>
        <fullName evidence="4">Uncharacterized protein</fullName>
    </submittedName>
</protein>
<dbReference type="PANTHER" id="PTHR46042:SF1">
    <property type="entry name" value="DIPHTHINE METHYLTRANSFERASE"/>
    <property type="match status" value="1"/>
</dbReference>
<dbReference type="Proteomes" id="UP000472240">
    <property type="component" value="Chromosome 12"/>
</dbReference>
<dbReference type="AlphaFoldDB" id="A0A671EUA9"/>
<sequence>MAVPALLPYIPNLADAGSGGPCAPPPPACPPLLPGPCGSHQAPRSGPAADTEYTADSVEWCPLEGCRRLLACGTYQLRELAPAPAEEPQVRVGRLYLYSLSEDSSACPLVEIQRRDTPAILDMKWYTSGSIPRVWGLLWCL</sequence>
<evidence type="ECO:0000256" key="1">
    <source>
        <dbReference type="ARBA" id="ARBA00022574"/>
    </source>
</evidence>
<evidence type="ECO:0000313" key="4">
    <source>
        <dbReference type="Ensembl" id="ENSRFEP00010013907.1"/>
    </source>
</evidence>
<evidence type="ECO:0000256" key="2">
    <source>
        <dbReference type="ARBA" id="ARBA00022737"/>
    </source>
</evidence>
<proteinExistence type="predicted"/>
<keyword evidence="5" id="KW-1185">Reference proteome</keyword>
<evidence type="ECO:0000313" key="5">
    <source>
        <dbReference type="Proteomes" id="UP000472240"/>
    </source>
</evidence>
<evidence type="ECO:0000256" key="3">
    <source>
        <dbReference type="ARBA" id="ARBA00043952"/>
    </source>
</evidence>
<dbReference type="GeneTree" id="ENSGT00960000188404"/>
<reference evidence="4 5" key="2">
    <citation type="journal article" date="2018" name="Annu Rev Anim Biosci">
        <title>Bat Biology, Genomes, and the Bat1K Project: To Generate Chromosome-Level Genomes for All Living Bat Species.</title>
        <authorList>
            <person name="Teeling E.C."/>
            <person name="Vernes S.C."/>
            <person name="Davalos L.M."/>
            <person name="Ray D.A."/>
            <person name="Gilbert M.T.P."/>
            <person name="Myers E."/>
        </authorList>
    </citation>
    <scope>NUCLEOTIDE SEQUENCE</scope>
</reference>